<accession>A0A8S5MKE7</accession>
<feature type="domain" description="DUF6017" evidence="2">
    <location>
        <begin position="257"/>
        <end position="366"/>
    </location>
</feature>
<evidence type="ECO:0000313" key="3">
    <source>
        <dbReference type="EMBL" id="DAD82817.1"/>
    </source>
</evidence>
<sequence length="370" mass="42792">MFVMGILKKELKNNFTIVNNSILRDMNLDIKSRGLLITMLSLPSEWDFSINGLNQILPDGRTTITSGLKKLEELGYLIRTTIRDDKGKILDVDYTLYDEPQKATNCNDNKTNSENTNEDNVNNSVKNNNTNVKQIEEKDGDFNTNDIHYDDTKNLNVADNISIEDYISEKESCPLKGADLLVSHPYPDFPDMDNQDRGFPDMENRIQLNTKELNTKQLSIKQSIYQPNYNNINNIRGGLIDRERQPKYAAQDYIRLCQIIKQNIGYSDLIISYPNDKEIIDEIVELMTEVVTVDSTTYMISGVKYPSTIVQQRFWKLKYDHIEYVIVALKENPTRIQNIKAYLIAMLFNSYTTSHNYWQAEVNADMYGRK</sequence>
<feature type="compositionally biased region" description="Low complexity" evidence="1">
    <location>
        <begin position="112"/>
        <end position="127"/>
    </location>
</feature>
<feature type="region of interest" description="Disordered" evidence="1">
    <location>
        <begin position="103"/>
        <end position="127"/>
    </location>
</feature>
<dbReference type="Pfam" id="PF19481">
    <property type="entry name" value="DUF6017"/>
    <property type="match status" value="1"/>
</dbReference>
<proteinExistence type="predicted"/>
<evidence type="ECO:0000256" key="1">
    <source>
        <dbReference type="SAM" id="MobiDB-lite"/>
    </source>
</evidence>
<evidence type="ECO:0000259" key="2">
    <source>
        <dbReference type="Pfam" id="PF19481"/>
    </source>
</evidence>
<dbReference type="EMBL" id="BK014925">
    <property type="protein sequence ID" value="DAD82817.1"/>
    <property type="molecule type" value="Genomic_DNA"/>
</dbReference>
<reference evidence="3" key="1">
    <citation type="journal article" date="2021" name="Proc. Natl. Acad. Sci. U.S.A.">
        <title>A Catalog of Tens of Thousands of Viruses from Human Metagenomes Reveals Hidden Associations with Chronic Diseases.</title>
        <authorList>
            <person name="Tisza M.J."/>
            <person name="Buck C.B."/>
        </authorList>
    </citation>
    <scope>NUCLEOTIDE SEQUENCE</scope>
    <source>
        <strain evidence="3">CtXZx16</strain>
    </source>
</reference>
<organism evidence="3">
    <name type="scientific">Siphoviridae sp. ctXZx16</name>
    <dbReference type="NCBI Taxonomy" id="2826371"/>
    <lineage>
        <taxon>Viruses</taxon>
        <taxon>Duplodnaviria</taxon>
        <taxon>Heunggongvirae</taxon>
        <taxon>Uroviricota</taxon>
        <taxon>Caudoviricetes</taxon>
    </lineage>
</organism>
<protein>
    <submittedName>
        <fullName evidence="3">Dna polymerase B</fullName>
    </submittedName>
</protein>
<dbReference type="InterPro" id="IPR046059">
    <property type="entry name" value="DUF6017"/>
</dbReference>
<name>A0A8S5MKE7_9CAUD</name>